<keyword evidence="2" id="KW-1185">Reference proteome</keyword>
<name>A0ABN9QMF1_9DINO</name>
<reference evidence="1" key="1">
    <citation type="submission" date="2023-10" db="EMBL/GenBank/DDBJ databases">
        <authorList>
            <person name="Chen Y."/>
            <person name="Shah S."/>
            <person name="Dougan E. K."/>
            <person name="Thang M."/>
            <person name="Chan C."/>
        </authorList>
    </citation>
    <scope>NUCLEOTIDE SEQUENCE [LARGE SCALE GENOMIC DNA]</scope>
</reference>
<dbReference type="EMBL" id="CAUYUJ010003891">
    <property type="protein sequence ID" value="CAK0807285.1"/>
    <property type="molecule type" value="Genomic_DNA"/>
</dbReference>
<proteinExistence type="predicted"/>
<evidence type="ECO:0000313" key="1">
    <source>
        <dbReference type="EMBL" id="CAK0807285.1"/>
    </source>
</evidence>
<comment type="caution">
    <text evidence="1">The sequence shown here is derived from an EMBL/GenBank/DDBJ whole genome shotgun (WGS) entry which is preliminary data.</text>
</comment>
<organism evidence="1 2">
    <name type="scientific">Prorocentrum cordatum</name>
    <dbReference type="NCBI Taxonomy" id="2364126"/>
    <lineage>
        <taxon>Eukaryota</taxon>
        <taxon>Sar</taxon>
        <taxon>Alveolata</taxon>
        <taxon>Dinophyceae</taxon>
        <taxon>Prorocentrales</taxon>
        <taxon>Prorocentraceae</taxon>
        <taxon>Prorocentrum</taxon>
    </lineage>
</organism>
<protein>
    <submittedName>
        <fullName evidence="1">Uncharacterized protein</fullName>
    </submittedName>
</protein>
<sequence length="148" mass="16115">MRTSAHGWRLLSGSKAISILRPATQISMFGREAPRASTCCCSLPSGRASFSGPLRLARVVFQSALAHALGLVEPQLGRRRRALVAQPVVLEPPLGQTARLRLSRPRVRPMVGRANSFPLVVLVRLRNIRHVGGLHRQEHDVVDGVGPP</sequence>
<evidence type="ECO:0000313" key="2">
    <source>
        <dbReference type="Proteomes" id="UP001189429"/>
    </source>
</evidence>
<dbReference type="Proteomes" id="UP001189429">
    <property type="component" value="Unassembled WGS sequence"/>
</dbReference>
<accession>A0ABN9QMF1</accession>
<gene>
    <name evidence="1" type="ORF">PCOR1329_LOCUS13209</name>
</gene>